<dbReference type="InterPro" id="IPR018383">
    <property type="entry name" value="UPF0324_pro"/>
</dbReference>
<evidence type="ECO:0000256" key="2">
    <source>
        <dbReference type="ARBA" id="ARBA00007977"/>
    </source>
</evidence>
<comment type="subcellular location">
    <subcellularLocation>
        <location evidence="1">Cell membrane</location>
        <topology evidence="1">Multi-pass membrane protein</topology>
    </subcellularLocation>
</comment>
<dbReference type="PANTHER" id="PTHR30106:SF2">
    <property type="entry name" value="UPF0324 INNER MEMBRANE PROTEIN YEIH"/>
    <property type="match status" value="1"/>
</dbReference>
<evidence type="ECO:0000256" key="5">
    <source>
        <dbReference type="ARBA" id="ARBA00022989"/>
    </source>
</evidence>
<feature type="transmembrane region" description="Helical" evidence="7">
    <location>
        <begin position="7"/>
        <end position="25"/>
    </location>
</feature>
<keyword evidence="4 7" id="KW-0812">Transmembrane</keyword>
<protein>
    <submittedName>
        <fullName evidence="8">Putative sulfate exporter family transporter</fullName>
    </submittedName>
</protein>
<keyword evidence="9" id="KW-1185">Reference proteome</keyword>
<dbReference type="EMBL" id="CP049888">
    <property type="protein sequence ID" value="QIL50795.1"/>
    <property type="molecule type" value="Genomic_DNA"/>
</dbReference>
<evidence type="ECO:0000256" key="3">
    <source>
        <dbReference type="ARBA" id="ARBA00022475"/>
    </source>
</evidence>
<feature type="transmembrane region" description="Helical" evidence="7">
    <location>
        <begin position="215"/>
        <end position="232"/>
    </location>
</feature>
<gene>
    <name evidence="8" type="ORF">G7084_05395</name>
</gene>
<evidence type="ECO:0000256" key="6">
    <source>
        <dbReference type="ARBA" id="ARBA00023136"/>
    </source>
</evidence>
<evidence type="ECO:0000313" key="9">
    <source>
        <dbReference type="Proteomes" id="UP000500741"/>
    </source>
</evidence>
<accession>A0A6G8B0Q5</accession>
<dbReference type="RefSeq" id="WP_166010744.1">
    <property type="nucleotide sequence ID" value="NZ_CP049888.1"/>
</dbReference>
<feature type="transmembrane region" description="Helical" evidence="7">
    <location>
        <begin position="150"/>
        <end position="174"/>
    </location>
</feature>
<comment type="similarity">
    <text evidence="2">Belongs to the UPF0324 family.</text>
</comment>
<keyword evidence="3" id="KW-1003">Cell membrane</keyword>
<dbReference type="GO" id="GO:0005886">
    <property type="term" value="C:plasma membrane"/>
    <property type="evidence" value="ECO:0007669"/>
    <property type="project" value="UniProtKB-SubCell"/>
</dbReference>
<dbReference type="Proteomes" id="UP000500741">
    <property type="component" value="Chromosome"/>
</dbReference>
<sequence length="338" mass="36699">MKIKQNMWLGIIVTVLVSIISEFLSKFMPSLGAEAIALILGIILGNTLLRQPQLVAGVRWSEKYPIEIGIALLGIEVTLQTIRSLGWQGIIYIIILMTATILFVMWIGKLIFKVDQKSGMLMGAGNAVCGSSAIAAVAPEINATDTQRRTAVATVSLSGVVLLFILPIIGPAVFHGNDLLIGALIGGTVQSVGQVIGTASLVNPQVIDYATLYKMLRVVMLAVVVLIMSTIVKRRDFKMRSNEMAQGKKHIKVYKLVPWFIYTFIILLFVSSIVSIPHSVVQGAKTITGFFGVVNLAGIGLNLKWQTIANSGLKYLGYGFMTIVFQVGMALLLINMIY</sequence>
<feature type="transmembrane region" description="Helical" evidence="7">
    <location>
        <begin position="120"/>
        <end position="138"/>
    </location>
</feature>
<feature type="transmembrane region" description="Helical" evidence="7">
    <location>
        <begin position="315"/>
        <end position="337"/>
    </location>
</feature>
<feature type="transmembrane region" description="Helical" evidence="7">
    <location>
        <begin position="31"/>
        <end position="49"/>
    </location>
</feature>
<dbReference type="AlphaFoldDB" id="A0A6G8B0Q5"/>
<evidence type="ECO:0000256" key="1">
    <source>
        <dbReference type="ARBA" id="ARBA00004651"/>
    </source>
</evidence>
<feature type="transmembrane region" description="Helical" evidence="7">
    <location>
        <begin position="286"/>
        <end position="303"/>
    </location>
</feature>
<dbReference type="KEGG" id="wco:G7084_05395"/>
<name>A0A6G8B0Q5_9LACO</name>
<reference evidence="8 9" key="1">
    <citation type="submission" date="2020-03" db="EMBL/GenBank/DDBJ databases">
        <title>Weissella sp. nov., isolated from Cybister lewisianus.</title>
        <authorList>
            <person name="Hyun D.-W."/>
            <person name="Bae J.-W."/>
        </authorList>
    </citation>
    <scope>NUCLEOTIDE SEQUENCE [LARGE SCALE GENOMIC DNA]</scope>
    <source>
        <strain evidence="8 9">HDW19</strain>
    </source>
</reference>
<feature type="transmembrane region" description="Helical" evidence="7">
    <location>
        <begin position="253"/>
        <end position="274"/>
    </location>
</feature>
<keyword evidence="5 7" id="KW-1133">Transmembrane helix</keyword>
<evidence type="ECO:0000256" key="4">
    <source>
        <dbReference type="ARBA" id="ARBA00022692"/>
    </source>
</evidence>
<proteinExistence type="inferred from homology"/>
<keyword evidence="6 7" id="KW-0472">Membrane</keyword>
<evidence type="ECO:0000256" key="7">
    <source>
        <dbReference type="SAM" id="Phobius"/>
    </source>
</evidence>
<dbReference type="Pfam" id="PF03601">
    <property type="entry name" value="Cons_hypoth698"/>
    <property type="match status" value="1"/>
</dbReference>
<feature type="transmembrane region" description="Helical" evidence="7">
    <location>
        <begin position="89"/>
        <end position="108"/>
    </location>
</feature>
<evidence type="ECO:0000313" key="8">
    <source>
        <dbReference type="EMBL" id="QIL50795.1"/>
    </source>
</evidence>
<organism evidence="8 9">
    <name type="scientific">Weissella coleopterorum</name>
    <dbReference type="NCBI Taxonomy" id="2714949"/>
    <lineage>
        <taxon>Bacteria</taxon>
        <taxon>Bacillati</taxon>
        <taxon>Bacillota</taxon>
        <taxon>Bacilli</taxon>
        <taxon>Lactobacillales</taxon>
        <taxon>Lactobacillaceae</taxon>
        <taxon>Weissella</taxon>
    </lineage>
</organism>
<dbReference type="PANTHER" id="PTHR30106">
    <property type="entry name" value="INNER MEMBRANE PROTEIN YEIH-RELATED"/>
    <property type="match status" value="1"/>
</dbReference>